<dbReference type="OrthoDB" id="9815778at2"/>
<keyword evidence="3 6" id="KW-0378">Hydrolase</keyword>
<evidence type="ECO:0000256" key="1">
    <source>
        <dbReference type="ARBA" id="ARBA00007074"/>
    </source>
</evidence>
<gene>
    <name evidence="6" type="ORF">SAMN05216219_0548</name>
</gene>
<keyword evidence="7" id="KW-1185">Reference proteome</keyword>
<evidence type="ECO:0000313" key="7">
    <source>
        <dbReference type="Proteomes" id="UP000198867"/>
    </source>
</evidence>
<dbReference type="SUPFAM" id="SSF54001">
    <property type="entry name" value="Cysteine proteinases"/>
    <property type="match status" value="1"/>
</dbReference>
<dbReference type="GO" id="GO:0006508">
    <property type="term" value="P:proteolysis"/>
    <property type="evidence" value="ECO:0007669"/>
    <property type="project" value="UniProtKB-KW"/>
</dbReference>
<sequence length="214" mass="21743">MSILEATGRIAEIQSTLVGLTPGARASNAKPTAPTPASTDFAKALSTITGTTKADAVSTPLPTGDATGTDVVATAKKYLGVPYVFGGEDSTGMDCSGLVQRVYADLGIDLPRVVPDQAKVGTEVGSLANAQPGDLIVAKGSGHILIYAGNNQVIHAPRPGTSVTLTENWRKDSDIETIRRLVPSTAAAPAAASAGNIDSFLAATQRAALTGGSW</sequence>
<dbReference type="AlphaFoldDB" id="A0A1I4YW71"/>
<name>A0A1I4YW71_9MICO</name>
<reference evidence="7" key="1">
    <citation type="submission" date="2016-10" db="EMBL/GenBank/DDBJ databases">
        <authorList>
            <person name="Varghese N."/>
            <person name="Submissions S."/>
        </authorList>
    </citation>
    <scope>NUCLEOTIDE SEQUENCE [LARGE SCALE GENOMIC DNA]</scope>
    <source>
        <strain evidence="7">CGMCC 1.11101</strain>
    </source>
</reference>
<feature type="domain" description="NlpC/P60" evidence="5">
    <location>
        <begin position="65"/>
        <end position="182"/>
    </location>
</feature>
<evidence type="ECO:0000256" key="4">
    <source>
        <dbReference type="ARBA" id="ARBA00022807"/>
    </source>
</evidence>
<dbReference type="PANTHER" id="PTHR47359:SF3">
    <property type="entry name" value="NLP_P60 DOMAIN-CONTAINING PROTEIN-RELATED"/>
    <property type="match status" value="1"/>
</dbReference>
<dbReference type="GO" id="GO:0008234">
    <property type="term" value="F:cysteine-type peptidase activity"/>
    <property type="evidence" value="ECO:0007669"/>
    <property type="project" value="UniProtKB-KW"/>
</dbReference>
<evidence type="ECO:0000313" key="6">
    <source>
        <dbReference type="EMBL" id="SFN42013.1"/>
    </source>
</evidence>
<dbReference type="STRING" id="995034.SAMN05216219_0548"/>
<dbReference type="PANTHER" id="PTHR47359">
    <property type="entry name" value="PEPTIDOGLYCAN DL-ENDOPEPTIDASE CWLO"/>
    <property type="match status" value="1"/>
</dbReference>
<organism evidence="6 7">
    <name type="scientific">Mycetocola miduiensis</name>
    <dbReference type="NCBI Taxonomy" id="995034"/>
    <lineage>
        <taxon>Bacteria</taxon>
        <taxon>Bacillati</taxon>
        <taxon>Actinomycetota</taxon>
        <taxon>Actinomycetes</taxon>
        <taxon>Micrococcales</taxon>
        <taxon>Microbacteriaceae</taxon>
        <taxon>Mycetocola</taxon>
    </lineage>
</organism>
<dbReference type="EMBL" id="FOVM01000001">
    <property type="protein sequence ID" value="SFN42013.1"/>
    <property type="molecule type" value="Genomic_DNA"/>
</dbReference>
<keyword evidence="4" id="KW-0788">Thiol protease</keyword>
<evidence type="ECO:0000256" key="3">
    <source>
        <dbReference type="ARBA" id="ARBA00022801"/>
    </source>
</evidence>
<dbReference type="Proteomes" id="UP000198867">
    <property type="component" value="Unassembled WGS sequence"/>
</dbReference>
<dbReference type="InterPro" id="IPR038765">
    <property type="entry name" value="Papain-like_cys_pep_sf"/>
</dbReference>
<dbReference type="Gene3D" id="3.90.1720.10">
    <property type="entry name" value="endopeptidase domain like (from Nostoc punctiforme)"/>
    <property type="match status" value="1"/>
</dbReference>
<protein>
    <submittedName>
        <fullName evidence="6">Cell wall-associated hydrolase, NlpC family</fullName>
    </submittedName>
</protein>
<keyword evidence="2" id="KW-0645">Protease</keyword>
<dbReference type="RefSeq" id="WP_090708559.1">
    <property type="nucleotide sequence ID" value="NZ_FOVM01000001.1"/>
</dbReference>
<comment type="similarity">
    <text evidence="1">Belongs to the peptidase C40 family.</text>
</comment>
<dbReference type="InterPro" id="IPR000064">
    <property type="entry name" value="NLP_P60_dom"/>
</dbReference>
<proteinExistence type="inferred from homology"/>
<evidence type="ECO:0000256" key="2">
    <source>
        <dbReference type="ARBA" id="ARBA00022670"/>
    </source>
</evidence>
<accession>A0A1I4YW71</accession>
<dbReference type="PROSITE" id="PS51935">
    <property type="entry name" value="NLPC_P60"/>
    <property type="match status" value="1"/>
</dbReference>
<dbReference type="Pfam" id="PF00877">
    <property type="entry name" value="NLPC_P60"/>
    <property type="match status" value="1"/>
</dbReference>
<evidence type="ECO:0000259" key="5">
    <source>
        <dbReference type="PROSITE" id="PS51935"/>
    </source>
</evidence>
<dbReference type="InterPro" id="IPR051794">
    <property type="entry name" value="PG_Endopeptidase_C40"/>
</dbReference>